<dbReference type="PANTHER" id="PTHR36091:SF1">
    <property type="entry name" value="ALTERED INHERITANCE OF MITOCHONDRIA PROTEIN 9, MITOCHONDRIAL"/>
    <property type="match status" value="1"/>
</dbReference>
<dbReference type="InterPro" id="IPR051035">
    <property type="entry name" value="Mito_inheritance_9"/>
</dbReference>
<sequence length="191" mass="22022">MDNGSEVLAKLPNPNAGPAHFTVASKAKIDNDLESAILHKYYEAQVCKRAPRHWTVLQNRAIPMSRKPVWLVTGAWENRDLFFLRESLMELVAYWDEFFPDSPCPIGFTREHVEMQAKENENINGVGQMLALFRDHAVLPVDGMVNPKDLAVARENCRKFKEIFVELGEDDEEKKLFRNLWTYQESEVGAW</sequence>
<reference evidence="1" key="2">
    <citation type="submission" date="2023-01" db="EMBL/GenBank/DDBJ databases">
        <authorList>
            <person name="Petersen C."/>
        </authorList>
    </citation>
    <scope>NUCLEOTIDE SEQUENCE</scope>
    <source>
        <strain evidence="1">IBT 17514</strain>
    </source>
</reference>
<gene>
    <name evidence="1" type="ORF">N7493_010503</name>
</gene>
<reference evidence="1" key="1">
    <citation type="journal article" date="2023" name="IMA Fungus">
        <title>Comparative genomic study of the Penicillium genus elucidates a diverse pangenome and 15 lateral gene transfer events.</title>
        <authorList>
            <person name="Petersen C."/>
            <person name="Sorensen T."/>
            <person name="Nielsen M.R."/>
            <person name="Sondergaard T.E."/>
            <person name="Sorensen J.L."/>
            <person name="Fitzpatrick D.A."/>
            <person name="Frisvad J.C."/>
            <person name="Nielsen K.L."/>
        </authorList>
    </citation>
    <scope>NUCLEOTIDE SEQUENCE</scope>
    <source>
        <strain evidence="1">IBT 17514</strain>
    </source>
</reference>
<dbReference type="GO" id="GO:0005739">
    <property type="term" value="C:mitochondrion"/>
    <property type="evidence" value="ECO:0007669"/>
    <property type="project" value="TreeGrafter"/>
</dbReference>
<evidence type="ECO:0000313" key="1">
    <source>
        <dbReference type="EMBL" id="KAJ5709169.1"/>
    </source>
</evidence>
<name>A0AAD6HD95_9EURO</name>
<proteinExistence type="predicted"/>
<dbReference type="EMBL" id="JAQJAN010000019">
    <property type="protein sequence ID" value="KAJ5709169.1"/>
    <property type="molecule type" value="Genomic_DNA"/>
</dbReference>
<evidence type="ECO:0000313" key="2">
    <source>
        <dbReference type="Proteomes" id="UP001215712"/>
    </source>
</evidence>
<dbReference type="AlphaFoldDB" id="A0AAD6HD95"/>
<organism evidence="1 2">
    <name type="scientific">Penicillium malachiteum</name>
    <dbReference type="NCBI Taxonomy" id="1324776"/>
    <lineage>
        <taxon>Eukaryota</taxon>
        <taxon>Fungi</taxon>
        <taxon>Dikarya</taxon>
        <taxon>Ascomycota</taxon>
        <taxon>Pezizomycotina</taxon>
        <taxon>Eurotiomycetes</taxon>
        <taxon>Eurotiomycetidae</taxon>
        <taxon>Eurotiales</taxon>
        <taxon>Aspergillaceae</taxon>
        <taxon>Penicillium</taxon>
    </lineage>
</organism>
<comment type="caution">
    <text evidence="1">The sequence shown here is derived from an EMBL/GenBank/DDBJ whole genome shotgun (WGS) entry which is preliminary data.</text>
</comment>
<dbReference type="PANTHER" id="PTHR36091">
    <property type="entry name" value="ALTERED INHERITANCE OF MITOCHONDRIA PROTEIN 9, MITOCHONDRIAL"/>
    <property type="match status" value="1"/>
</dbReference>
<protein>
    <submittedName>
        <fullName evidence="1">Phosphotransferase enzyme family protein</fullName>
    </submittedName>
</protein>
<keyword evidence="2" id="KW-1185">Reference proteome</keyword>
<dbReference type="Proteomes" id="UP001215712">
    <property type="component" value="Unassembled WGS sequence"/>
</dbReference>
<accession>A0AAD6HD95</accession>